<name>A0A9X2I8V5_9FLAO</name>
<accession>A0A9X2I8V5</accession>
<organism evidence="1 2">
    <name type="scientific">Christiangramia oceanisediminis</name>
    <dbReference type="NCBI Taxonomy" id="2920386"/>
    <lineage>
        <taxon>Bacteria</taxon>
        <taxon>Pseudomonadati</taxon>
        <taxon>Bacteroidota</taxon>
        <taxon>Flavobacteriia</taxon>
        <taxon>Flavobacteriales</taxon>
        <taxon>Flavobacteriaceae</taxon>
        <taxon>Christiangramia</taxon>
    </lineage>
</organism>
<reference evidence="1" key="1">
    <citation type="submission" date="2022-07" db="EMBL/GenBank/DDBJ databases">
        <title>Gramela sediminis sp. nov., isolated from deep-sea sediment of the Indian Ocean.</title>
        <authorList>
            <person name="Shi H."/>
        </authorList>
    </citation>
    <scope>NUCLEOTIDE SEQUENCE</scope>
    <source>
        <strain evidence="1">GC03-9</strain>
    </source>
</reference>
<dbReference type="Proteomes" id="UP001155280">
    <property type="component" value="Unassembled WGS sequence"/>
</dbReference>
<protein>
    <recommendedName>
        <fullName evidence="3">Outer membrane protein beta-barrel domain-containing protein</fullName>
    </recommendedName>
</protein>
<comment type="caution">
    <text evidence="1">The sequence shown here is derived from an EMBL/GenBank/DDBJ whole genome shotgun (WGS) entry which is preliminary data.</text>
</comment>
<evidence type="ECO:0000313" key="1">
    <source>
        <dbReference type="EMBL" id="MCP9199611.1"/>
    </source>
</evidence>
<evidence type="ECO:0008006" key="3">
    <source>
        <dbReference type="Google" id="ProtNLM"/>
    </source>
</evidence>
<keyword evidence="2" id="KW-1185">Reference proteome</keyword>
<evidence type="ECO:0000313" key="2">
    <source>
        <dbReference type="Proteomes" id="UP001155280"/>
    </source>
</evidence>
<dbReference type="RefSeq" id="WP_241550053.1">
    <property type="nucleotide sequence ID" value="NZ_JANCNS010000001.1"/>
</dbReference>
<proteinExistence type="predicted"/>
<gene>
    <name evidence="1" type="ORF">MKO06_06820</name>
</gene>
<sequence length="180" mass="20426">MKNSVILALFILNFFVVAKAQKLEHINAANSRHSAIKGLRIAAVIGHTYINSEGMDGNLYIPSWGLDIDYWFSHKWGIGMHNDIEIENFVVVRNNEEQIERANPLVFTLDALYHLGNGFVISIGPGVEIEKKESFLLARLGLEYEYDIGEKVYIFPTLFYDQRFDGFSTTTIGFGLGYKL</sequence>
<dbReference type="EMBL" id="JANCNS010000001">
    <property type="protein sequence ID" value="MCP9199611.1"/>
    <property type="molecule type" value="Genomic_DNA"/>
</dbReference>
<dbReference type="AlphaFoldDB" id="A0A9X2I8V5"/>